<proteinExistence type="predicted"/>
<accession>A0A0F9TCY1</accession>
<sequence>MQDLVDEKTPEGLAVLPEDFEELLKANPQLQLSLVNIVQKRLLRKQAAEIARLSALVNVNEEPEVEDE</sequence>
<comment type="caution">
    <text evidence="1">The sequence shown here is derived from an EMBL/GenBank/DDBJ whole genome shotgun (WGS) entry which is preliminary data.</text>
</comment>
<dbReference type="AlphaFoldDB" id="A0A0F9TCY1"/>
<dbReference type="EMBL" id="LAZR01000285">
    <property type="protein sequence ID" value="KKN77084.1"/>
    <property type="molecule type" value="Genomic_DNA"/>
</dbReference>
<gene>
    <name evidence="1" type="ORF">LCGC14_0364230</name>
</gene>
<name>A0A0F9TCY1_9ZZZZ</name>
<reference evidence="1" key="1">
    <citation type="journal article" date="2015" name="Nature">
        <title>Complex archaea that bridge the gap between prokaryotes and eukaryotes.</title>
        <authorList>
            <person name="Spang A."/>
            <person name="Saw J.H."/>
            <person name="Jorgensen S.L."/>
            <person name="Zaremba-Niedzwiedzka K."/>
            <person name="Martijn J."/>
            <person name="Lind A.E."/>
            <person name="van Eijk R."/>
            <person name="Schleper C."/>
            <person name="Guy L."/>
            <person name="Ettema T.J."/>
        </authorList>
    </citation>
    <scope>NUCLEOTIDE SEQUENCE</scope>
</reference>
<evidence type="ECO:0000313" key="1">
    <source>
        <dbReference type="EMBL" id="KKN77084.1"/>
    </source>
</evidence>
<protein>
    <submittedName>
        <fullName evidence="1">Uncharacterized protein</fullName>
    </submittedName>
</protein>
<organism evidence="1">
    <name type="scientific">marine sediment metagenome</name>
    <dbReference type="NCBI Taxonomy" id="412755"/>
    <lineage>
        <taxon>unclassified sequences</taxon>
        <taxon>metagenomes</taxon>
        <taxon>ecological metagenomes</taxon>
    </lineage>
</organism>